<feature type="region of interest" description="Disordered" evidence="1">
    <location>
        <begin position="1"/>
        <end position="54"/>
    </location>
</feature>
<proteinExistence type="predicted"/>
<dbReference type="InParanoid" id="A0A1Y2FX71"/>
<evidence type="ECO:0000313" key="3">
    <source>
        <dbReference type="Proteomes" id="UP000193467"/>
    </source>
</evidence>
<comment type="caution">
    <text evidence="2">The sequence shown here is derived from an EMBL/GenBank/DDBJ whole genome shotgun (WGS) entry which is preliminary data.</text>
</comment>
<dbReference type="AlphaFoldDB" id="A0A1Y2FX71"/>
<evidence type="ECO:0000313" key="2">
    <source>
        <dbReference type="EMBL" id="ORY88646.1"/>
    </source>
</evidence>
<protein>
    <submittedName>
        <fullName evidence="2">Uncharacterized protein</fullName>
    </submittedName>
</protein>
<evidence type="ECO:0000256" key="1">
    <source>
        <dbReference type="SAM" id="MobiDB-lite"/>
    </source>
</evidence>
<keyword evidence="3" id="KW-1185">Reference proteome</keyword>
<reference evidence="2 3" key="1">
    <citation type="submission" date="2016-07" db="EMBL/GenBank/DDBJ databases">
        <title>Pervasive Adenine N6-methylation of Active Genes in Fungi.</title>
        <authorList>
            <consortium name="DOE Joint Genome Institute"/>
            <person name="Mondo S.J."/>
            <person name="Dannebaum R.O."/>
            <person name="Kuo R.C."/>
            <person name="Labutti K."/>
            <person name="Haridas S."/>
            <person name="Kuo A."/>
            <person name="Salamov A."/>
            <person name="Ahrendt S.R."/>
            <person name="Lipzen A."/>
            <person name="Sullivan W."/>
            <person name="Andreopoulos W.B."/>
            <person name="Clum A."/>
            <person name="Lindquist E."/>
            <person name="Daum C."/>
            <person name="Ramamoorthy G.K."/>
            <person name="Gryganskyi A."/>
            <person name="Culley D."/>
            <person name="Magnuson J.K."/>
            <person name="James T.Y."/>
            <person name="O'Malley M.A."/>
            <person name="Stajich J.E."/>
            <person name="Spatafora J.W."/>
            <person name="Visel A."/>
            <person name="Grigoriev I.V."/>
        </authorList>
    </citation>
    <scope>NUCLEOTIDE SEQUENCE [LARGE SCALE GENOMIC DNA]</scope>
    <source>
        <strain evidence="2 3">62-1032</strain>
    </source>
</reference>
<name>A0A1Y2FX71_9BASI</name>
<accession>A0A1Y2FX71</accession>
<sequence length="54" mass="5869">MLCTSERTPNPRLASLRLPRRRLRRGLTRARPPPQAKSGTGEGASERVTPTASG</sequence>
<organism evidence="2 3">
    <name type="scientific">Leucosporidium creatinivorum</name>
    <dbReference type="NCBI Taxonomy" id="106004"/>
    <lineage>
        <taxon>Eukaryota</taxon>
        <taxon>Fungi</taxon>
        <taxon>Dikarya</taxon>
        <taxon>Basidiomycota</taxon>
        <taxon>Pucciniomycotina</taxon>
        <taxon>Microbotryomycetes</taxon>
        <taxon>Leucosporidiales</taxon>
        <taxon>Leucosporidium</taxon>
    </lineage>
</organism>
<feature type="compositionally biased region" description="Basic residues" evidence="1">
    <location>
        <begin position="18"/>
        <end position="28"/>
    </location>
</feature>
<gene>
    <name evidence="2" type="ORF">BCR35DRAFT_301431</name>
</gene>
<dbReference type="Proteomes" id="UP000193467">
    <property type="component" value="Unassembled WGS sequence"/>
</dbReference>
<dbReference type="EMBL" id="MCGR01000009">
    <property type="protein sequence ID" value="ORY88646.1"/>
    <property type="molecule type" value="Genomic_DNA"/>
</dbReference>